<dbReference type="InterPro" id="IPR016161">
    <property type="entry name" value="Ald_DH/histidinol_DH"/>
</dbReference>
<dbReference type="InterPro" id="IPR016163">
    <property type="entry name" value="Ald_DH_C"/>
</dbReference>
<dbReference type="InterPro" id="IPR015590">
    <property type="entry name" value="Aldehyde_DH_dom"/>
</dbReference>
<name>A0ABT3CI74_9MYCO</name>
<dbReference type="Pfam" id="PF00171">
    <property type="entry name" value="Aldedh"/>
    <property type="match status" value="1"/>
</dbReference>
<evidence type="ECO:0000256" key="1">
    <source>
        <dbReference type="ARBA" id="ARBA00009986"/>
    </source>
</evidence>
<feature type="domain" description="Aldehyde dehydrogenase" evidence="3">
    <location>
        <begin position="40"/>
        <end position="476"/>
    </location>
</feature>
<accession>A0ABT3CI74</accession>
<reference evidence="4 5" key="1">
    <citation type="journal article" date="2022" name="BMC Genomics">
        <title>Comparative genome analysis of mycobacteria focusing on tRNA and non-coding RNA.</title>
        <authorList>
            <person name="Behra P.R.K."/>
            <person name="Pettersson B.M.F."/>
            <person name="Ramesh M."/>
            <person name="Das S."/>
            <person name="Dasgupta S."/>
            <person name="Kirsebom L.A."/>
        </authorList>
    </citation>
    <scope>NUCLEOTIDE SEQUENCE [LARGE SCALE GENOMIC DNA]</scope>
    <source>
        <strain evidence="4 5">DSM 44078</strain>
    </source>
</reference>
<dbReference type="InterPro" id="IPR016162">
    <property type="entry name" value="Ald_DH_N"/>
</dbReference>
<dbReference type="Gene3D" id="3.40.309.10">
    <property type="entry name" value="Aldehyde Dehydrogenase, Chain A, domain 2"/>
    <property type="match status" value="1"/>
</dbReference>
<gene>
    <name evidence="4" type="ORF">H7J73_23890</name>
</gene>
<evidence type="ECO:0000256" key="2">
    <source>
        <dbReference type="ARBA" id="ARBA00023002"/>
    </source>
</evidence>
<dbReference type="SUPFAM" id="SSF53720">
    <property type="entry name" value="ALDH-like"/>
    <property type="match status" value="1"/>
</dbReference>
<comment type="similarity">
    <text evidence="1">Belongs to the aldehyde dehydrogenase family.</text>
</comment>
<protein>
    <submittedName>
        <fullName evidence="4">Aldehyde dehydrogenase</fullName>
    </submittedName>
</protein>
<sequence length="499" mass="51776">MTTAKIVTANFEPLQNARQQRDFIDDVWKIPFATSATIDDPNTGDVRQYQVETPAASIDHAIAVAAKLHAEGVWAESTLDRRSALLDAFAAGLAARADDIAYEDALASGNPIGFARVMASSLAPRVRGAREQLEVIGDSGRLEAGDRTVLQLRRAVGPAAILAPWNAPTFVAVAKTASALAAGCPVILKPSEWAPGGCQIVAEILVDAVRESGLPPAVFQFVHGGVKAGSHLTADARIRAISFTGGISGGRAIAAAAAPHFTAVQLELGGHNPVIVHRDADIGKTATALAEGMTKLNGTWCEGPGKILVPDELHDDLVDALATALKSIQIGHCLNEASGLGPQAYALQRSRLTGQIDGLVGAGGEAIAAGSIPDFGGWFIAPTLVVGLPAEKSQEELFGPVVTMHKFGSTTDALAAAHGPQTGLAAYVFGTDVDAALQTASKIIAGEVKVNGCKLDDLAPDAEQSFWNNAGIGGHGPTDMVRFFQGRRVVGVDDPELLI</sequence>
<keyword evidence="2" id="KW-0560">Oxidoreductase</keyword>
<dbReference type="PANTHER" id="PTHR42804">
    <property type="entry name" value="ALDEHYDE DEHYDROGENASE"/>
    <property type="match status" value="1"/>
</dbReference>
<keyword evidence="5" id="KW-1185">Reference proteome</keyword>
<evidence type="ECO:0000313" key="5">
    <source>
        <dbReference type="Proteomes" id="UP001526201"/>
    </source>
</evidence>
<dbReference type="Proteomes" id="UP001526201">
    <property type="component" value="Unassembled WGS sequence"/>
</dbReference>
<dbReference type="RefSeq" id="WP_264070261.1">
    <property type="nucleotide sequence ID" value="NZ_JACKTY010000039.1"/>
</dbReference>
<dbReference type="EMBL" id="JACKTY010000039">
    <property type="protein sequence ID" value="MCV7229062.1"/>
    <property type="molecule type" value="Genomic_DNA"/>
</dbReference>
<evidence type="ECO:0000313" key="4">
    <source>
        <dbReference type="EMBL" id="MCV7229062.1"/>
    </source>
</evidence>
<organism evidence="4 5">
    <name type="scientific">Mycolicibacterium komossense</name>
    <dbReference type="NCBI Taxonomy" id="1779"/>
    <lineage>
        <taxon>Bacteria</taxon>
        <taxon>Bacillati</taxon>
        <taxon>Actinomycetota</taxon>
        <taxon>Actinomycetes</taxon>
        <taxon>Mycobacteriales</taxon>
        <taxon>Mycobacteriaceae</taxon>
        <taxon>Mycolicibacterium</taxon>
    </lineage>
</organism>
<dbReference type="PANTHER" id="PTHR42804:SF1">
    <property type="entry name" value="ALDEHYDE DEHYDROGENASE-RELATED"/>
    <property type="match status" value="1"/>
</dbReference>
<evidence type="ECO:0000259" key="3">
    <source>
        <dbReference type="Pfam" id="PF00171"/>
    </source>
</evidence>
<comment type="caution">
    <text evidence="4">The sequence shown here is derived from an EMBL/GenBank/DDBJ whole genome shotgun (WGS) entry which is preliminary data.</text>
</comment>
<dbReference type="Gene3D" id="3.40.605.10">
    <property type="entry name" value="Aldehyde Dehydrogenase, Chain A, domain 1"/>
    <property type="match status" value="1"/>
</dbReference>
<proteinExistence type="inferred from homology"/>